<reference evidence="1 2" key="1">
    <citation type="submission" date="2020-05" db="EMBL/GenBank/DDBJ databases">
        <title>MicrobeNet Type strains.</title>
        <authorList>
            <person name="Nicholson A.C."/>
        </authorList>
    </citation>
    <scope>NUCLEOTIDE SEQUENCE [LARGE SCALE GENOMIC DNA]</scope>
    <source>
        <strain evidence="1 2">CCUG 46604</strain>
    </source>
</reference>
<gene>
    <name evidence="1" type="ORF">HLA91_08230</name>
</gene>
<evidence type="ECO:0000313" key="2">
    <source>
        <dbReference type="Proteomes" id="UP000549517"/>
    </source>
</evidence>
<protein>
    <submittedName>
        <fullName evidence="1">Uncharacterized protein</fullName>
    </submittedName>
</protein>
<proteinExistence type="predicted"/>
<dbReference type="AlphaFoldDB" id="A0A849ATY3"/>
<comment type="caution">
    <text evidence="1">The sequence shown here is derived from an EMBL/GenBank/DDBJ whole genome shotgun (WGS) entry which is preliminary data.</text>
</comment>
<evidence type="ECO:0000313" key="1">
    <source>
        <dbReference type="EMBL" id="NNG79360.1"/>
    </source>
</evidence>
<dbReference type="RefSeq" id="WP_170274278.1">
    <property type="nucleotide sequence ID" value="NZ_BAAAKH010000009.1"/>
</dbReference>
<dbReference type="Proteomes" id="UP000549517">
    <property type="component" value="Unassembled WGS sequence"/>
</dbReference>
<accession>A0A849ATY3</accession>
<name>A0A849ATY3_9MICO</name>
<organism evidence="1 2">
    <name type="scientific">Brevibacterium luteolum</name>
    <dbReference type="NCBI Taxonomy" id="199591"/>
    <lineage>
        <taxon>Bacteria</taxon>
        <taxon>Bacillati</taxon>
        <taxon>Actinomycetota</taxon>
        <taxon>Actinomycetes</taxon>
        <taxon>Micrococcales</taxon>
        <taxon>Brevibacteriaceae</taxon>
        <taxon>Brevibacterium</taxon>
    </lineage>
</organism>
<sequence>MSEFENELDKRVSELQEQLAQARREDNEHLVESLVGQLEGIVDLADANDVDTGAMKRVLATETGQIPIVEDPNDS</sequence>
<dbReference type="EMBL" id="JABEMC010000004">
    <property type="protein sequence ID" value="NNG79360.1"/>
    <property type="molecule type" value="Genomic_DNA"/>
</dbReference>